<dbReference type="PANTHER" id="PTHR33546:SF1">
    <property type="entry name" value="LARGE, MULTIFUNCTIONAL SECRETED PROTEIN"/>
    <property type="match status" value="1"/>
</dbReference>
<dbReference type="PANTHER" id="PTHR33546">
    <property type="entry name" value="LARGE, MULTIFUNCTIONAL SECRETED PROTEIN-RELATED"/>
    <property type="match status" value="1"/>
</dbReference>
<feature type="region of interest" description="Disordered" evidence="1">
    <location>
        <begin position="543"/>
        <end position="568"/>
    </location>
</feature>
<keyword evidence="5" id="KW-1185">Reference proteome</keyword>
<dbReference type="CDD" id="cd00865">
    <property type="entry name" value="PEBP_bact_arch"/>
    <property type="match status" value="1"/>
</dbReference>
<evidence type="ECO:0000259" key="3">
    <source>
        <dbReference type="Pfam" id="PF22807"/>
    </source>
</evidence>
<dbReference type="OrthoDB" id="9770043at2"/>
<dbReference type="InterPro" id="IPR036610">
    <property type="entry name" value="PEBP-like_sf"/>
</dbReference>
<feature type="signal peptide" evidence="2">
    <location>
        <begin position="1"/>
        <end position="23"/>
    </location>
</feature>
<feature type="chain" id="PRO_5013240105" evidence="2">
    <location>
        <begin position="24"/>
        <end position="623"/>
    </location>
</feature>
<dbReference type="Pfam" id="PF01161">
    <property type="entry name" value="PBP"/>
    <property type="match status" value="1"/>
</dbReference>
<gene>
    <name evidence="4" type="ORF">CK240_15035</name>
</gene>
<dbReference type="InterPro" id="IPR005247">
    <property type="entry name" value="YbhB_YbcL/LppC-like"/>
</dbReference>
<dbReference type="Proteomes" id="UP000218023">
    <property type="component" value="Unassembled WGS sequence"/>
</dbReference>
<evidence type="ECO:0000313" key="4">
    <source>
        <dbReference type="EMBL" id="PAU96220.1"/>
    </source>
</evidence>
<dbReference type="InterPro" id="IPR008914">
    <property type="entry name" value="PEBP"/>
</dbReference>
<dbReference type="Gene3D" id="3.90.280.10">
    <property type="entry name" value="PEBP-like"/>
    <property type="match status" value="1"/>
</dbReference>
<dbReference type="InterPro" id="IPR011041">
    <property type="entry name" value="Quinoprot_gluc/sorb_DH_b-prop"/>
</dbReference>
<dbReference type="SUPFAM" id="SSF49777">
    <property type="entry name" value="PEBP-like"/>
    <property type="match status" value="1"/>
</dbReference>
<name>A0A2A2GG95_9RHOB</name>
<dbReference type="InterPro" id="IPR011042">
    <property type="entry name" value="6-blade_b-propeller_TolB-like"/>
</dbReference>
<keyword evidence="2" id="KW-0732">Signal</keyword>
<dbReference type="Pfam" id="PF22807">
    <property type="entry name" value="TrAA12"/>
    <property type="match status" value="1"/>
</dbReference>
<dbReference type="RefSeq" id="WP_095641148.1">
    <property type="nucleotide sequence ID" value="NZ_NSJZ01000018.1"/>
</dbReference>
<evidence type="ECO:0000256" key="2">
    <source>
        <dbReference type="SAM" id="SignalP"/>
    </source>
</evidence>
<comment type="caution">
    <text evidence="4">The sequence shown here is derived from an EMBL/GenBank/DDBJ whole genome shotgun (WGS) entry which is preliminary data.</text>
</comment>
<feature type="region of interest" description="Disordered" evidence="1">
    <location>
        <begin position="417"/>
        <end position="443"/>
    </location>
</feature>
<dbReference type="NCBIfam" id="TIGR00481">
    <property type="entry name" value="YbhB/YbcL family Raf kinase inhibitor-like protein"/>
    <property type="match status" value="1"/>
</dbReference>
<evidence type="ECO:0000256" key="1">
    <source>
        <dbReference type="SAM" id="MobiDB-lite"/>
    </source>
</evidence>
<dbReference type="AlphaFoldDB" id="A0A2A2GG95"/>
<dbReference type="InterPro" id="IPR054539">
    <property type="entry name" value="Beta-prop_PDH"/>
</dbReference>
<organism evidence="4 5">
    <name type="scientific">Paracoccus salipaludis</name>
    <dbReference type="NCBI Taxonomy" id="2032623"/>
    <lineage>
        <taxon>Bacteria</taxon>
        <taxon>Pseudomonadati</taxon>
        <taxon>Pseudomonadota</taxon>
        <taxon>Alphaproteobacteria</taxon>
        <taxon>Rhodobacterales</taxon>
        <taxon>Paracoccaceae</taxon>
        <taxon>Paracoccus</taxon>
    </lineage>
</organism>
<dbReference type="EMBL" id="NSJZ01000018">
    <property type="protein sequence ID" value="PAU96220.1"/>
    <property type="molecule type" value="Genomic_DNA"/>
</dbReference>
<dbReference type="Gene3D" id="2.120.10.30">
    <property type="entry name" value="TolB, C-terminal domain"/>
    <property type="match status" value="1"/>
</dbReference>
<dbReference type="SUPFAM" id="SSF50952">
    <property type="entry name" value="Soluble quinoprotein glucose dehydrogenase"/>
    <property type="match status" value="1"/>
</dbReference>
<reference evidence="4 5" key="1">
    <citation type="submission" date="2017-09" db="EMBL/GenBank/DDBJ databases">
        <title>Paracoccus alkalisoli sp. nov., isolated from saline alkaline soil.</title>
        <authorList>
            <person name="Dong X."/>
            <person name="Zhang G."/>
        </authorList>
    </citation>
    <scope>NUCLEOTIDE SEQUENCE [LARGE SCALE GENOMIC DNA]</scope>
    <source>
        <strain evidence="4 5">WN007</strain>
    </source>
</reference>
<feature type="domain" description="Pyrroloquinoline quinone-dependent pyranose dehydrogenase beta-propeller" evidence="3">
    <location>
        <begin position="67"/>
        <end position="411"/>
    </location>
</feature>
<proteinExistence type="predicted"/>
<accession>A0A2A2GG95</accession>
<sequence>MPKTRLAASAAVLALAAGGAALAQTAEPPPPVSEQLKDPKAADVTVMGSILEPAQLAPTPERLDRLSLPEGFEISVFAENLVNPRMIAVADDGTLYVSRREVGDLLMLRDTDGDGRADRQQTVASRPDLHGVALDGDTVYIITVTDIYRTTRREDGTLEPLGEPIVDDLPTAGQHPNRTLAVGPDGMLYVSVGSTCNACNEPDPRNATMMQVAPDGSTSSIFASGLRNTIGFGFEPATGELWGMDHGIDWLGDNEQHEELNHIVKGNKYGWPYVYDDGRFNPQDDPPAGITMEEWAAESTAPVGMYVPHSAPMQMAFYTGDAFPEAYRGDAFVAMRGSWNRRPPSGYEVVRIDFEDGKPVGFEPFVTGFLMEDAESPSGWGHLGRLAGLAQGPDGALYLSDDKNGVIYRIAHEGEGASGGAAGLTPTNGEGAQVGTGGQDTATAPSPGEAALAMAILEARGGPIDVTSPAFAEGQPIPDAHAAEHENASPPLDWAEGPEGTQSYAILVEDPDVAKEPPFVHWLIWNIPADVTDLREGIPGTPALPLPEGARQGANDQGSTGWFGMRPPLGDPAHPYHFQVFALDTRLDLPAGAGRAELLGAMQGHVLAAGEVVGTYARQAPAQ</sequence>
<evidence type="ECO:0000313" key="5">
    <source>
        <dbReference type="Proteomes" id="UP000218023"/>
    </source>
</evidence>
<protein>
    <submittedName>
        <fullName evidence="4">YbhB/YbcL family Raf kinase inhibitor-like protein</fullName>
    </submittedName>
</protein>